<keyword evidence="5" id="KW-1185">Reference proteome</keyword>
<evidence type="ECO:0000256" key="1">
    <source>
        <dbReference type="SAM" id="SignalP"/>
    </source>
</evidence>
<dbReference type="STRING" id="1161099.SAMN05444817_11268"/>
<dbReference type="RefSeq" id="WP_076599776.1">
    <property type="nucleotide sequence ID" value="NZ_CP046976.1"/>
</dbReference>
<dbReference type="Proteomes" id="UP000186292">
    <property type="component" value="Unassembled WGS sequence"/>
</dbReference>
<dbReference type="InterPro" id="IPR029052">
    <property type="entry name" value="Metallo-depent_PP-like"/>
</dbReference>
<gene>
    <name evidence="4" type="ORF">SAMN05444817_11268</name>
</gene>
<dbReference type="PANTHER" id="PTHR45867">
    <property type="entry name" value="PURPLE ACID PHOSPHATASE"/>
    <property type="match status" value="1"/>
</dbReference>
<evidence type="ECO:0000259" key="3">
    <source>
        <dbReference type="Pfam" id="PF16656"/>
    </source>
</evidence>
<dbReference type="Pfam" id="PF00149">
    <property type="entry name" value="Metallophos"/>
    <property type="match status" value="1"/>
</dbReference>
<protein>
    <submittedName>
        <fullName evidence="4">Calcineurin-like phosphoesterase</fullName>
    </submittedName>
</protein>
<dbReference type="InterPro" id="IPR015914">
    <property type="entry name" value="PAPs_N"/>
</dbReference>
<feature type="signal peptide" evidence="1">
    <location>
        <begin position="1"/>
        <end position="22"/>
    </location>
</feature>
<name>A0A1N7JZX1_9CORY</name>
<reference evidence="5" key="1">
    <citation type="submission" date="2017-01" db="EMBL/GenBank/DDBJ databases">
        <authorList>
            <person name="Varghese N."/>
            <person name="Submissions S."/>
        </authorList>
    </citation>
    <scope>NUCLEOTIDE SEQUENCE [LARGE SCALE GENOMIC DNA]</scope>
    <source>
        <strain evidence="5">DSM 44531</strain>
    </source>
</reference>
<keyword evidence="1" id="KW-0732">Signal</keyword>
<proteinExistence type="predicted"/>
<dbReference type="AlphaFoldDB" id="A0A1N7JZX1"/>
<feature type="domain" description="Calcineurin-like phosphoesterase" evidence="2">
    <location>
        <begin position="248"/>
        <end position="460"/>
    </location>
</feature>
<organism evidence="4 5">
    <name type="scientific">Corynebacterium appendicis CIP 107643</name>
    <dbReference type="NCBI Taxonomy" id="1161099"/>
    <lineage>
        <taxon>Bacteria</taxon>
        <taxon>Bacillati</taxon>
        <taxon>Actinomycetota</taxon>
        <taxon>Actinomycetes</taxon>
        <taxon>Mycobacteriales</taxon>
        <taxon>Corynebacteriaceae</taxon>
        <taxon>Corynebacterium</taxon>
    </lineage>
</organism>
<dbReference type="EMBL" id="FTOF01000012">
    <property type="protein sequence ID" value="SIS54744.1"/>
    <property type="molecule type" value="Genomic_DNA"/>
</dbReference>
<evidence type="ECO:0000259" key="2">
    <source>
        <dbReference type="Pfam" id="PF00149"/>
    </source>
</evidence>
<sequence length="612" mass="69036">MQSKSTSFKLLAVLTGTTVVLAACSPNNENASETNTDAETVTNTETEAQEVDPVYGEKNGLDLIELQDDKPEVAEVEVDNEPDRIAMNITEDPSTEMAFNWYTKDDLDDSMLRVSDQEDMSGAMEFPAETTEVTSRYAERDKDGYYIYASATTDEDGKFILNDEGKPEELKGYFTDEQITRENTKWTSEGPKLGFLELQDVKENSNKSKATGLEPGKKYYFQVGSESEGFSETGTFTTSDPNKDEVQFIHYTDTQNAYWNANVNNEAAYGANTLEKAMEVAPDATFAVHTGDFVETAAVEDEWVDNLNMSRKANMNLPHAYTSGNHDEYNLLWEDDKDLTAFNEHTNAPVTDDAIDGGSYYSYDHSGVHFVVLNTNDNKESDDNPDGGAIGKKQMEWAKQDISAAREAGAKWIVLTYHKPVYSASYHALQDEDVQVTREEFVKIADELGVDVVLQGHDHNLTRTKSLVYTPDNFSYGEVEETEKEDIDGVEHHVNPEGVTYIIPNTSGTKAYDAIYKKGVDHVHKVRPKLDWMTEEDVEIWNGLYDVAEQPQDSPKFEHKHENYRQSTVQCFAVYTVTDETFKIDFYKVKGDLHEGEEREVELYNSYGIVKK</sequence>
<dbReference type="Pfam" id="PF16656">
    <property type="entry name" value="Pur_ac_phosph_N"/>
    <property type="match status" value="1"/>
</dbReference>
<dbReference type="InterPro" id="IPR004843">
    <property type="entry name" value="Calcineurin-like_PHP"/>
</dbReference>
<dbReference type="PROSITE" id="PS51257">
    <property type="entry name" value="PROKAR_LIPOPROTEIN"/>
    <property type="match status" value="1"/>
</dbReference>
<dbReference type="SUPFAM" id="SSF56300">
    <property type="entry name" value="Metallo-dependent phosphatases"/>
    <property type="match status" value="1"/>
</dbReference>
<dbReference type="PANTHER" id="PTHR45867:SF3">
    <property type="entry name" value="ACID PHOSPHATASE TYPE 7"/>
    <property type="match status" value="1"/>
</dbReference>
<feature type="domain" description="Purple acid phosphatase N-terminal" evidence="3">
    <location>
        <begin position="82"/>
        <end position="238"/>
    </location>
</feature>
<dbReference type="GO" id="GO:0046872">
    <property type="term" value="F:metal ion binding"/>
    <property type="evidence" value="ECO:0007669"/>
    <property type="project" value="InterPro"/>
</dbReference>
<dbReference type="OrthoDB" id="9804511at2"/>
<evidence type="ECO:0000313" key="4">
    <source>
        <dbReference type="EMBL" id="SIS54744.1"/>
    </source>
</evidence>
<dbReference type="GO" id="GO:0003993">
    <property type="term" value="F:acid phosphatase activity"/>
    <property type="evidence" value="ECO:0007669"/>
    <property type="project" value="InterPro"/>
</dbReference>
<evidence type="ECO:0000313" key="5">
    <source>
        <dbReference type="Proteomes" id="UP000186292"/>
    </source>
</evidence>
<dbReference type="Gene3D" id="3.60.21.10">
    <property type="match status" value="1"/>
</dbReference>
<feature type="chain" id="PRO_5038793878" evidence="1">
    <location>
        <begin position="23"/>
        <end position="612"/>
    </location>
</feature>
<accession>A0A1N7JZX1</accession>